<proteinExistence type="predicted"/>
<dbReference type="PANTHER" id="PTHR43047:SF72">
    <property type="entry name" value="OSMOSENSING HISTIDINE PROTEIN KINASE SLN1"/>
    <property type="match status" value="1"/>
</dbReference>
<dbReference type="InterPro" id="IPR029016">
    <property type="entry name" value="GAF-like_dom_sf"/>
</dbReference>
<feature type="domain" description="Histidine kinase" evidence="7">
    <location>
        <begin position="415"/>
        <end position="656"/>
    </location>
</feature>
<dbReference type="SUPFAM" id="SSF47384">
    <property type="entry name" value="Homodimeric domain of signal transducing histidine kinase"/>
    <property type="match status" value="1"/>
</dbReference>
<dbReference type="GO" id="GO:0000155">
    <property type="term" value="F:phosphorelay sensor kinase activity"/>
    <property type="evidence" value="ECO:0007669"/>
    <property type="project" value="InterPro"/>
</dbReference>
<evidence type="ECO:0000256" key="4">
    <source>
        <dbReference type="ARBA" id="ARBA00022679"/>
    </source>
</evidence>
<dbReference type="Gene3D" id="3.30.450.40">
    <property type="match status" value="1"/>
</dbReference>
<dbReference type="InterPro" id="IPR003594">
    <property type="entry name" value="HATPase_dom"/>
</dbReference>
<dbReference type="SMART" id="SM00388">
    <property type="entry name" value="HisKA"/>
    <property type="match status" value="1"/>
</dbReference>
<keyword evidence="5 9" id="KW-0418">Kinase</keyword>
<protein>
    <recommendedName>
        <fullName evidence="2">histidine kinase</fullName>
        <ecNumber evidence="2">2.7.13.3</ecNumber>
    </recommendedName>
</protein>
<evidence type="ECO:0000313" key="10">
    <source>
        <dbReference type="Proteomes" id="UP001392437"/>
    </source>
</evidence>
<name>A0AAW0QLE2_9PEZI</name>
<dbReference type="GO" id="GO:0009927">
    <property type="term" value="F:histidine phosphotransfer kinase activity"/>
    <property type="evidence" value="ECO:0007669"/>
    <property type="project" value="TreeGrafter"/>
</dbReference>
<keyword evidence="4" id="KW-0808">Transferase</keyword>
<comment type="catalytic activity">
    <reaction evidence="1">
        <text>ATP + protein L-histidine = ADP + protein N-phospho-L-histidine.</text>
        <dbReference type="EC" id="2.7.13.3"/>
    </reaction>
</comment>
<comment type="caution">
    <text evidence="9">The sequence shown here is derived from an EMBL/GenBank/DDBJ whole genome shotgun (WGS) entry which is preliminary data.</text>
</comment>
<feature type="modified residue" description="4-aspartylphosphate" evidence="6">
    <location>
        <position position="898"/>
    </location>
</feature>
<dbReference type="CDD" id="cd17546">
    <property type="entry name" value="REC_hyHK_CKI1_RcsC-like"/>
    <property type="match status" value="1"/>
</dbReference>
<dbReference type="GO" id="GO:0005886">
    <property type="term" value="C:plasma membrane"/>
    <property type="evidence" value="ECO:0007669"/>
    <property type="project" value="TreeGrafter"/>
</dbReference>
<evidence type="ECO:0000259" key="8">
    <source>
        <dbReference type="PROSITE" id="PS50110"/>
    </source>
</evidence>
<keyword evidence="10" id="KW-1185">Reference proteome</keyword>
<dbReference type="Gene3D" id="1.10.287.130">
    <property type="match status" value="1"/>
</dbReference>
<gene>
    <name evidence="9" type="ORF">PG999_010580</name>
</gene>
<dbReference type="Gene3D" id="3.40.50.2300">
    <property type="match status" value="1"/>
</dbReference>
<dbReference type="InterPro" id="IPR036097">
    <property type="entry name" value="HisK_dim/P_sf"/>
</dbReference>
<organism evidence="9 10">
    <name type="scientific">Apiospora kogelbergensis</name>
    <dbReference type="NCBI Taxonomy" id="1337665"/>
    <lineage>
        <taxon>Eukaryota</taxon>
        <taxon>Fungi</taxon>
        <taxon>Dikarya</taxon>
        <taxon>Ascomycota</taxon>
        <taxon>Pezizomycotina</taxon>
        <taxon>Sordariomycetes</taxon>
        <taxon>Xylariomycetidae</taxon>
        <taxon>Amphisphaeriales</taxon>
        <taxon>Apiosporaceae</taxon>
        <taxon>Apiospora</taxon>
    </lineage>
</organism>
<sequence>MGGHSGNQAGRGMGRGNGITHSAFGFTSNLLKQPIPEIPRKVDAPLDTEHAHLPLLPFDRDIHEKHFGDSEEPSLFHAPAGHNDRYLAPYLTLNESARLTAYWYHTRQIEQDELLLAKIDTLVNGLEKAIGWGYAIAGLLSESTFTRIAAANMPLASLPRRESPCSHTINQTFGSVFAVTDMSQDSRFQHAPQVAALGLKSYAGTHLRLMAEDGGDVALGSLCVVSDFPQKPLTSDQKDLLVRFADLISASIASHTRQRRLKRRQEMNELLSTFRNAVDNDDFQETAALSMIQQVYPNAQVSIQSTSTGKIKLEGRPDIDYSDISEGVWEDSEYIDSVIETSNYQDLQSLQTVRAIVARCGTSGKYLVVASKEIQHVLDDFDAWFIAKIAEVTANTMHERLLQQALQARETFIRGITHQLRTPIHGVLGSVELLSEELTSMALAGSMPGNWGESTHAASLWENVATIRNSGQELMTTVNSIIKHNVWTETIATKVQPSPYNLANLEHDVMKDITSYLQRAEMQGVSIEFGEDLPQSGHILLTTDARLLTECLQLLLLNAIHAVSSVPAGTVSLTARASSDFSKITFDIVDNGIGIAEENYTKIFEPYEKINPHKTGAGLGLTLASKTANLLRGSVKLISSELGAGSHFRVEFSNPVLEFVEDDNQEVQPEGPEETRTFHDIRNGSIFDHLVTRAVKHLEEKGYKRSDAASARFIVTDADHHGVACIQLLYPNSVVLWLSSLESSREAWMKERQTQRRIEIHGPLYRLKLDKTLRQANLIHSAISASTPATPAAIEQAATIPIMSLVQSQTSDTALVPEPPGEPLATEIPEEERFPGYCHHLPLRALLVDDNIINLKILQNFCKKRKVPYVTAEDGLQAQKQFIRAAESQEPITLVLMDLQMPKCDGVEATAAIRAYEEKNKLCKSLILMVTGQDSEGDKTNSKNAGADEFLVKPVGPRVLDKYIGACYTSFQPGGQVLPPP</sequence>
<dbReference type="PROSITE" id="PS50110">
    <property type="entry name" value="RESPONSE_REGULATORY"/>
    <property type="match status" value="1"/>
</dbReference>
<dbReference type="InterPro" id="IPR011006">
    <property type="entry name" value="CheY-like_superfamily"/>
</dbReference>
<dbReference type="PANTHER" id="PTHR43047">
    <property type="entry name" value="TWO-COMPONENT HISTIDINE PROTEIN KINASE"/>
    <property type="match status" value="1"/>
</dbReference>
<dbReference type="SMART" id="SM00387">
    <property type="entry name" value="HATPase_c"/>
    <property type="match status" value="1"/>
</dbReference>
<evidence type="ECO:0000313" key="9">
    <source>
        <dbReference type="EMBL" id="KAK8100206.1"/>
    </source>
</evidence>
<dbReference type="InterPro" id="IPR001789">
    <property type="entry name" value="Sig_transdc_resp-reg_receiver"/>
</dbReference>
<dbReference type="AlphaFoldDB" id="A0AAW0QLE2"/>
<dbReference type="Pfam" id="PF00512">
    <property type="entry name" value="HisKA"/>
    <property type="match status" value="1"/>
</dbReference>
<dbReference type="SMART" id="SM00448">
    <property type="entry name" value="REC"/>
    <property type="match status" value="1"/>
</dbReference>
<keyword evidence="3 6" id="KW-0597">Phosphoprotein</keyword>
<evidence type="ECO:0000256" key="1">
    <source>
        <dbReference type="ARBA" id="ARBA00000085"/>
    </source>
</evidence>
<dbReference type="InterPro" id="IPR005467">
    <property type="entry name" value="His_kinase_dom"/>
</dbReference>
<dbReference type="PROSITE" id="PS50109">
    <property type="entry name" value="HIS_KIN"/>
    <property type="match status" value="1"/>
</dbReference>
<dbReference type="Pfam" id="PF00072">
    <property type="entry name" value="Response_reg"/>
    <property type="match status" value="1"/>
</dbReference>
<dbReference type="Pfam" id="PF02518">
    <property type="entry name" value="HATPase_c"/>
    <property type="match status" value="1"/>
</dbReference>
<evidence type="ECO:0000259" key="7">
    <source>
        <dbReference type="PROSITE" id="PS50109"/>
    </source>
</evidence>
<dbReference type="InterPro" id="IPR004358">
    <property type="entry name" value="Sig_transdc_His_kin-like_C"/>
</dbReference>
<dbReference type="CDD" id="cd00082">
    <property type="entry name" value="HisKA"/>
    <property type="match status" value="1"/>
</dbReference>
<evidence type="ECO:0000256" key="5">
    <source>
        <dbReference type="ARBA" id="ARBA00022777"/>
    </source>
</evidence>
<evidence type="ECO:0000256" key="2">
    <source>
        <dbReference type="ARBA" id="ARBA00012438"/>
    </source>
</evidence>
<dbReference type="SUPFAM" id="SSF55874">
    <property type="entry name" value="ATPase domain of HSP90 chaperone/DNA topoisomerase II/histidine kinase"/>
    <property type="match status" value="1"/>
</dbReference>
<dbReference type="Proteomes" id="UP001392437">
    <property type="component" value="Unassembled WGS sequence"/>
</dbReference>
<dbReference type="SUPFAM" id="SSF55781">
    <property type="entry name" value="GAF domain-like"/>
    <property type="match status" value="1"/>
</dbReference>
<accession>A0AAW0QLE2</accession>
<dbReference type="SUPFAM" id="SSF52172">
    <property type="entry name" value="CheY-like"/>
    <property type="match status" value="1"/>
</dbReference>
<dbReference type="InterPro" id="IPR036890">
    <property type="entry name" value="HATPase_C_sf"/>
</dbReference>
<dbReference type="EC" id="2.7.13.3" evidence="2"/>
<dbReference type="EMBL" id="JAQQWP010000009">
    <property type="protein sequence ID" value="KAK8100206.1"/>
    <property type="molecule type" value="Genomic_DNA"/>
</dbReference>
<evidence type="ECO:0000256" key="6">
    <source>
        <dbReference type="PROSITE-ProRule" id="PRU00169"/>
    </source>
</evidence>
<dbReference type="InterPro" id="IPR003661">
    <property type="entry name" value="HisK_dim/P_dom"/>
</dbReference>
<dbReference type="CDD" id="cd00075">
    <property type="entry name" value="HATPase"/>
    <property type="match status" value="1"/>
</dbReference>
<evidence type="ECO:0000256" key="3">
    <source>
        <dbReference type="ARBA" id="ARBA00022553"/>
    </source>
</evidence>
<dbReference type="PRINTS" id="PR00344">
    <property type="entry name" value="BCTRLSENSOR"/>
</dbReference>
<dbReference type="Gene3D" id="3.30.565.10">
    <property type="entry name" value="Histidine kinase-like ATPase, C-terminal domain"/>
    <property type="match status" value="1"/>
</dbReference>
<feature type="domain" description="Response regulatory" evidence="8">
    <location>
        <begin position="844"/>
        <end position="968"/>
    </location>
</feature>
<reference evidence="9 10" key="1">
    <citation type="submission" date="2023-01" db="EMBL/GenBank/DDBJ databases">
        <title>Analysis of 21 Apiospora genomes using comparative genomics revels a genus with tremendous synthesis potential of carbohydrate active enzymes and secondary metabolites.</title>
        <authorList>
            <person name="Sorensen T."/>
        </authorList>
    </citation>
    <scope>NUCLEOTIDE SEQUENCE [LARGE SCALE GENOMIC DNA]</scope>
    <source>
        <strain evidence="9 10">CBS 117206</strain>
    </source>
</reference>